<accession>A0ABU2TWS6</accession>
<name>A0ABU2TWS6_9ACTN</name>
<comment type="caution">
    <text evidence="1">The sequence shown here is derived from an EMBL/GenBank/DDBJ whole genome shotgun (WGS) entry which is preliminary data.</text>
</comment>
<protein>
    <recommendedName>
        <fullName evidence="3">HEPN AbiU2-like domain-containing protein</fullName>
    </recommendedName>
</protein>
<reference evidence="2" key="1">
    <citation type="submission" date="2023-07" db="EMBL/GenBank/DDBJ databases">
        <title>30 novel species of actinomycetes from the DSMZ collection.</title>
        <authorList>
            <person name="Nouioui I."/>
        </authorList>
    </citation>
    <scope>NUCLEOTIDE SEQUENCE [LARGE SCALE GENOMIC DNA]</scope>
    <source>
        <strain evidence="2">DSM 41699</strain>
    </source>
</reference>
<proteinExistence type="predicted"/>
<evidence type="ECO:0008006" key="3">
    <source>
        <dbReference type="Google" id="ProtNLM"/>
    </source>
</evidence>
<organism evidence="1 2">
    <name type="scientific">Streptomyces gibsoniae</name>
    <dbReference type="NCBI Taxonomy" id="3075529"/>
    <lineage>
        <taxon>Bacteria</taxon>
        <taxon>Bacillati</taxon>
        <taxon>Actinomycetota</taxon>
        <taxon>Actinomycetes</taxon>
        <taxon>Kitasatosporales</taxon>
        <taxon>Streptomycetaceae</taxon>
        <taxon>Streptomyces</taxon>
    </lineage>
</organism>
<keyword evidence="2" id="KW-1185">Reference proteome</keyword>
<evidence type="ECO:0000313" key="2">
    <source>
        <dbReference type="Proteomes" id="UP001183809"/>
    </source>
</evidence>
<dbReference type="EMBL" id="JAVREY010000023">
    <property type="protein sequence ID" value="MDT0465340.1"/>
    <property type="molecule type" value="Genomic_DNA"/>
</dbReference>
<dbReference type="RefSeq" id="WP_311696812.1">
    <property type="nucleotide sequence ID" value="NZ_JAVREY010000023.1"/>
</dbReference>
<dbReference type="Proteomes" id="UP001183809">
    <property type="component" value="Unassembled WGS sequence"/>
</dbReference>
<sequence length="250" mass="27693">MATADENTSGEPDEHQLEFPPLRNGLDYLESAVHHLTGANVTPRDVKYAVLHLHAGTEVLLKAILVDEHWSLAFDDPGRATWDRYQSGNFKSCTVDDALARLRNIADVAITDDDTKAVRALTRDRNALQHFGLVHNATAMEARAAAVLDFLLTTVLSDSSVVMRCGEEERRSLDRIRSGLGHIKVFVKQRMNRLAPQLAAAKGILLHCVSCTTRAAVDEHRHKRAHCLFCDHVMQGVDYEIATHLADGPC</sequence>
<evidence type="ECO:0000313" key="1">
    <source>
        <dbReference type="EMBL" id="MDT0465340.1"/>
    </source>
</evidence>
<gene>
    <name evidence="1" type="ORF">RM764_20410</name>
</gene>